<sequence>MQNPDDPGRRPPCAHQRPASTARGIIDIGDDPAAATPVVLVHGLRVSGAALHRIAGGITDRPVSTPDLPGHGTRAAEKFGIDDAVKTVLAAIDELGRPAVVAGMSLGGYVAMATAGRHPEAVAGLVAMCATAQPSRLYAAPFQAFGAATSVLPRQAAAISKGLTRLAVGGRVARDMEAGGLALHSIRDVVAELADFDALTEVARYPGPIAFVNGGWDQFRVHEQRFGAVSSRAEVHVIPRASHLFPLIQPAETATMITDFARRCDELRVGGPS</sequence>
<dbReference type="RefSeq" id="WP_330505715.1">
    <property type="nucleotide sequence ID" value="NZ_JAZDUE010000011.1"/>
</dbReference>
<name>A0ABU7MVJ5_9ACTN</name>
<dbReference type="Proteomes" id="UP001335729">
    <property type="component" value="Unassembled WGS sequence"/>
</dbReference>
<gene>
    <name evidence="3" type="ORF">V1Y59_14755</name>
</gene>
<dbReference type="Pfam" id="PF12697">
    <property type="entry name" value="Abhydrolase_6"/>
    <property type="match status" value="1"/>
</dbReference>
<protein>
    <submittedName>
        <fullName evidence="3">Alpha/beta hydrolase</fullName>
    </submittedName>
</protein>
<dbReference type="Gene3D" id="3.40.50.1820">
    <property type="entry name" value="alpha/beta hydrolase"/>
    <property type="match status" value="1"/>
</dbReference>
<dbReference type="PANTHER" id="PTHR43194">
    <property type="entry name" value="HYDROLASE ALPHA/BETA FOLD FAMILY"/>
    <property type="match status" value="1"/>
</dbReference>
<organism evidence="3 4">
    <name type="scientific">Gordonia prachuapensis</name>
    <dbReference type="NCBI Taxonomy" id="3115651"/>
    <lineage>
        <taxon>Bacteria</taxon>
        <taxon>Bacillati</taxon>
        <taxon>Actinomycetota</taxon>
        <taxon>Actinomycetes</taxon>
        <taxon>Mycobacteriales</taxon>
        <taxon>Gordoniaceae</taxon>
        <taxon>Gordonia</taxon>
    </lineage>
</organism>
<accession>A0ABU7MVJ5</accession>
<proteinExistence type="predicted"/>
<dbReference type="InterPro" id="IPR029058">
    <property type="entry name" value="AB_hydrolase_fold"/>
</dbReference>
<evidence type="ECO:0000256" key="1">
    <source>
        <dbReference type="SAM" id="MobiDB-lite"/>
    </source>
</evidence>
<evidence type="ECO:0000313" key="4">
    <source>
        <dbReference type="Proteomes" id="UP001335729"/>
    </source>
</evidence>
<dbReference type="EMBL" id="JAZDUE010000011">
    <property type="protein sequence ID" value="MEE4024343.1"/>
    <property type="molecule type" value="Genomic_DNA"/>
</dbReference>
<comment type="caution">
    <text evidence="3">The sequence shown here is derived from an EMBL/GenBank/DDBJ whole genome shotgun (WGS) entry which is preliminary data.</text>
</comment>
<feature type="region of interest" description="Disordered" evidence="1">
    <location>
        <begin position="1"/>
        <end position="24"/>
    </location>
</feature>
<evidence type="ECO:0000313" key="3">
    <source>
        <dbReference type="EMBL" id="MEE4024343.1"/>
    </source>
</evidence>
<evidence type="ECO:0000259" key="2">
    <source>
        <dbReference type="Pfam" id="PF12697"/>
    </source>
</evidence>
<keyword evidence="4" id="KW-1185">Reference proteome</keyword>
<dbReference type="GO" id="GO:0016787">
    <property type="term" value="F:hydrolase activity"/>
    <property type="evidence" value="ECO:0007669"/>
    <property type="project" value="UniProtKB-KW"/>
</dbReference>
<dbReference type="InterPro" id="IPR000073">
    <property type="entry name" value="AB_hydrolase_1"/>
</dbReference>
<dbReference type="SUPFAM" id="SSF53474">
    <property type="entry name" value="alpha/beta-Hydrolases"/>
    <property type="match status" value="1"/>
</dbReference>
<dbReference type="InterPro" id="IPR050228">
    <property type="entry name" value="Carboxylesterase_BioH"/>
</dbReference>
<feature type="domain" description="AB hydrolase-1" evidence="2">
    <location>
        <begin position="38"/>
        <end position="254"/>
    </location>
</feature>
<reference evidence="3 4" key="1">
    <citation type="submission" date="2024-01" db="EMBL/GenBank/DDBJ databases">
        <title>Draft genome sequence of Gordonia sp. PKS22-38.</title>
        <authorList>
            <person name="Suphannarot A."/>
            <person name="Mingma R."/>
        </authorList>
    </citation>
    <scope>NUCLEOTIDE SEQUENCE [LARGE SCALE GENOMIC DNA]</scope>
    <source>
        <strain evidence="3 4">PKS22-38</strain>
    </source>
</reference>
<keyword evidence="3" id="KW-0378">Hydrolase</keyword>
<dbReference type="PANTHER" id="PTHR43194:SF5">
    <property type="entry name" value="PIMELOYL-[ACYL-CARRIER PROTEIN] METHYL ESTER ESTERASE"/>
    <property type="match status" value="1"/>
</dbReference>